<proteinExistence type="predicted"/>
<evidence type="ECO:0000256" key="1">
    <source>
        <dbReference type="SAM" id="MobiDB-lite"/>
    </source>
</evidence>
<feature type="chain" id="PRO_5039497906" description="Lipoprotein" evidence="2">
    <location>
        <begin position="31"/>
        <end position="206"/>
    </location>
</feature>
<dbReference type="Proteomes" id="UP000632289">
    <property type="component" value="Unassembled WGS sequence"/>
</dbReference>
<dbReference type="RefSeq" id="WP_191209356.1">
    <property type="nucleotide sequence ID" value="NZ_BAABKL010000050.1"/>
</dbReference>
<dbReference type="AlphaFoldDB" id="A0A927ICH0"/>
<organism evidence="3 4">
    <name type="scientific">Streptomyces chumphonensis</name>
    <dbReference type="NCBI Taxonomy" id="1214925"/>
    <lineage>
        <taxon>Bacteria</taxon>
        <taxon>Bacillati</taxon>
        <taxon>Actinomycetota</taxon>
        <taxon>Actinomycetes</taxon>
        <taxon>Kitasatosporales</taxon>
        <taxon>Streptomycetaceae</taxon>
        <taxon>Streptomyces</taxon>
    </lineage>
</organism>
<comment type="caution">
    <text evidence="3">The sequence shown here is derived from an EMBL/GenBank/DDBJ whole genome shotgun (WGS) entry which is preliminary data.</text>
</comment>
<evidence type="ECO:0000313" key="3">
    <source>
        <dbReference type="EMBL" id="MBD3932057.1"/>
    </source>
</evidence>
<dbReference type="PROSITE" id="PS51257">
    <property type="entry name" value="PROKAR_LIPOPROTEIN"/>
    <property type="match status" value="1"/>
</dbReference>
<name>A0A927ICH0_9ACTN</name>
<accession>A0A927ICH0</accession>
<protein>
    <recommendedName>
        <fullName evidence="5">Lipoprotein</fullName>
    </recommendedName>
</protein>
<feature type="region of interest" description="Disordered" evidence="1">
    <location>
        <begin position="35"/>
        <end position="78"/>
    </location>
</feature>
<feature type="signal peptide" evidence="2">
    <location>
        <begin position="1"/>
        <end position="30"/>
    </location>
</feature>
<evidence type="ECO:0000256" key="2">
    <source>
        <dbReference type="SAM" id="SignalP"/>
    </source>
</evidence>
<evidence type="ECO:0008006" key="5">
    <source>
        <dbReference type="Google" id="ProtNLM"/>
    </source>
</evidence>
<keyword evidence="2" id="KW-0732">Signal</keyword>
<dbReference type="EMBL" id="JACXYU010000004">
    <property type="protein sequence ID" value="MBD3932057.1"/>
    <property type="molecule type" value="Genomic_DNA"/>
</dbReference>
<reference evidence="3" key="1">
    <citation type="submission" date="2020-09" db="EMBL/GenBank/DDBJ databases">
        <title>Secondary metabolite and genome analysis of marine Streptomyces chumphonensis KK1-2T.</title>
        <authorList>
            <person name="Phongsopitanun W."/>
            <person name="Kanchanasin P."/>
            <person name="Pittayakhajonwut P."/>
            <person name="Suwanborirux K."/>
            <person name="Tanasupawat S."/>
        </authorList>
    </citation>
    <scope>NUCLEOTIDE SEQUENCE</scope>
    <source>
        <strain evidence="3">KK1-2</strain>
    </source>
</reference>
<evidence type="ECO:0000313" key="4">
    <source>
        <dbReference type="Proteomes" id="UP000632289"/>
    </source>
</evidence>
<sequence length="206" mass="22320">MSARPVTRRRRTRRPVAAAWAVGALCCALALSGCSQDGGATPGPSPSADRDASAAPRPSPPEPSPVDDAGPDLPDVDRTDPEQVAAAFVHGFVHRAPDDPTVREYLRLVEPFTTERLLTELRESTEEWCDRSCREERERGVRVSADAVTPAISDAAPRTEDEVWVQVSYEMAWSWPGGGDSMPAGVSLKLVRADGTWRVDRRTTAG</sequence>
<keyword evidence="4" id="KW-1185">Reference proteome</keyword>
<gene>
    <name evidence="3" type="ORF">IF129_10885</name>
</gene>